<organism evidence="2 3">
    <name type="scientific">Cucurbitaria berberidis CBS 394.84</name>
    <dbReference type="NCBI Taxonomy" id="1168544"/>
    <lineage>
        <taxon>Eukaryota</taxon>
        <taxon>Fungi</taxon>
        <taxon>Dikarya</taxon>
        <taxon>Ascomycota</taxon>
        <taxon>Pezizomycotina</taxon>
        <taxon>Dothideomycetes</taxon>
        <taxon>Pleosporomycetidae</taxon>
        <taxon>Pleosporales</taxon>
        <taxon>Pleosporineae</taxon>
        <taxon>Cucurbitariaceae</taxon>
        <taxon>Cucurbitaria</taxon>
    </lineage>
</organism>
<dbReference type="GeneID" id="63855844"/>
<comment type="caution">
    <text evidence="2">The sequence shown here is derived from an EMBL/GenBank/DDBJ whole genome shotgun (WGS) entry which is preliminary data.</text>
</comment>
<evidence type="ECO:0000313" key="2">
    <source>
        <dbReference type="EMBL" id="KAF1847853.1"/>
    </source>
</evidence>
<accession>A0A9P4LAU1</accession>
<keyword evidence="1" id="KW-0472">Membrane</keyword>
<keyword evidence="1" id="KW-1133">Transmembrane helix</keyword>
<dbReference type="EMBL" id="ML976615">
    <property type="protein sequence ID" value="KAF1847853.1"/>
    <property type="molecule type" value="Genomic_DNA"/>
</dbReference>
<gene>
    <name evidence="2" type="ORF">K460DRAFT_64718</name>
</gene>
<name>A0A9P4LAU1_9PLEO</name>
<proteinExistence type="predicted"/>
<dbReference type="Proteomes" id="UP000800039">
    <property type="component" value="Unassembled WGS sequence"/>
</dbReference>
<evidence type="ECO:0000256" key="1">
    <source>
        <dbReference type="SAM" id="Phobius"/>
    </source>
</evidence>
<dbReference type="RefSeq" id="XP_040790416.1">
    <property type="nucleotide sequence ID" value="XM_040938588.1"/>
</dbReference>
<reference evidence="2" key="1">
    <citation type="submission" date="2020-01" db="EMBL/GenBank/DDBJ databases">
        <authorList>
            <consortium name="DOE Joint Genome Institute"/>
            <person name="Haridas S."/>
            <person name="Albert R."/>
            <person name="Binder M."/>
            <person name="Bloem J."/>
            <person name="Labutti K."/>
            <person name="Salamov A."/>
            <person name="Andreopoulos B."/>
            <person name="Baker S.E."/>
            <person name="Barry K."/>
            <person name="Bills G."/>
            <person name="Bluhm B.H."/>
            <person name="Cannon C."/>
            <person name="Castanera R."/>
            <person name="Culley D.E."/>
            <person name="Daum C."/>
            <person name="Ezra D."/>
            <person name="Gonzalez J.B."/>
            <person name="Henrissat B."/>
            <person name="Kuo A."/>
            <person name="Liang C."/>
            <person name="Lipzen A."/>
            <person name="Lutzoni F."/>
            <person name="Magnuson J."/>
            <person name="Mondo S."/>
            <person name="Nolan M."/>
            <person name="Ohm R."/>
            <person name="Pangilinan J."/>
            <person name="Park H.-J."/>
            <person name="Ramirez L."/>
            <person name="Alfaro M."/>
            <person name="Sun H."/>
            <person name="Tritt A."/>
            <person name="Yoshinaga Y."/>
            <person name="Zwiers L.-H."/>
            <person name="Turgeon B.G."/>
            <person name="Goodwin S.B."/>
            <person name="Spatafora J.W."/>
            <person name="Crous P.W."/>
            <person name="Grigoriev I.V."/>
        </authorList>
    </citation>
    <scope>NUCLEOTIDE SEQUENCE</scope>
    <source>
        <strain evidence="2">CBS 394.84</strain>
    </source>
</reference>
<feature type="transmembrane region" description="Helical" evidence="1">
    <location>
        <begin position="44"/>
        <end position="64"/>
    </location>
</feature>
<protein>
    <submittedName>
        <fullName evidence="2">Uncharacterized protein</fullName>
    </submittedName>
</protein>
<keyword evidence="3" id="KW-1185">Reference proteome</keyword>
<dbReference type="AlphaFoldDB" id="A0A9P4LAU1"/>
<sequence length="124" mass="14285">MCTEYTYWAVAIQRCGEGTKCSIRAGCAFFRLRRRCHMSETYCLFFSFLFVISPGLLLSSCRLYDRSRIVRIRRPEAIRFSGIASVSKLDYASSSWENTSGLHHHLKLMVWQLQHQGAEEIAAP</sequence>
<evidence type="ECO:0000313" key="3">
    <source>
        <dbReference type="Proteomes" id="UP000800039"/>
    </source>
</evidence>
<keyword evidence="1" id="KW-0812">Transmembrane</keyword>